<comment type="caution">
    <text evidence="2">The sequence shown here is derived from an EMBL/GenBank/DDBJ whole genome shotgun (WGS) entry which is preliminary data.</text>
</comment>
<dbReference type="SUPFAM" id="SSF52833">
    <property type="entry name" value="Thioredoxin-like"/>
    <property type="match status" value="1"/>
</dbReference>
<reference evidence="2 3" key="1">
    <citation type="submission" date="2018-01" db="EMBL/GenBank/DDBJ databases">
        <title>Halomonas endophytica sp. nov., isolated from storage liquid in the stems of Populus euphratica.</title>
        <authorList>
            <person name="Chen C."/>
        </authorList>
    </citation>
    <scope>NUCLEOTIDE SEQUENCE [LARGE SCALE GENOMIC DNA]</scope>
    <source>
        <strain evidence="2 3">BZ-SZ-XJ27</strain>
    </source>
</reference>
<dbReference type="OrthoDB" id="6168122at2"/>
<dbReference type="Proteomes" id="UP000235547">
    <property type="component" value="Unassembled WGS sequence"/>
</dbReference>
<dbReference type="Gene3D" id="3.40.30.10">
    <property type="entry name" value="Glutaredoxin"/>
    <property type="match status" value="1"/>
</dbReference>
<keyword evidence="3" id="KW-1185">Reference proteome</keyword>
<dbReference type="InterPro" id="IPR011649">
    <property type="entry name" value="KaiB_domain"/>
</dbReference>
<accession>A0A2N7UCY5</accession>
<organism evidence="2 3">
    <name type="scientific">Halomonas urumqiensis</name>
    <dbReference type="NCBI Taxonomy" id="1684789"/>
    <lineage>
        <taxon>Bacteria</taxon>
        <taxon>Pseudomonadati</taxon>
        <taxon>Pseudomonadota</taxon>
        <taxon>Gammaproteobacteria</taxon>
        <taxon>Oceanospirillales</taxon>
        <taxon>Halomonadaceae</taxon>
        <taxon>Halomonas</taxon>
    </lineage>
</organism>
<dbReference type="RefSeq" id="WP_102589375.1">
    <property type="nucleotide sequence ID" value="NZ_BNAE01000001.1"/>
</dbReference>
<evidence type="ECO:0000313" key="3">
    <source>
        <dbReference type="Proteomes" id="UP000235547"/>
    </source>
</evidence>
<dbReference type="SMART" id="SM01248">
    <property type="entry name" value="KaiB"/>
    <property type="match status" value="1"/>
</dbReference>
<sequence length="105" mass="11161">MNRALADHHHSHDATLILFITGEAPRSRRAQQHLKTALAASGADLAPAREIDLLSAPQEAIDFGIFATPALMIIDASGKRQVLYGDLSDGHSLSHFLAALSAPTP</sequence>
<dbReference type="EMBL" id="PNRG01000033">
    <property type="protein sequence ID" value="PMR78312.1"/>
    <property type="molecule type" value="Genomic_DNA"/>
</dbReference>
<name>A0A2N7UCY5_9GAMM</name>
<dbReference type="InterPro" id="IPR036249">
    <property type="entry name" value="Thioredoxin-like_sf"/>
</dbReference>
<evidence type="ECO:0000313" key="2">
    <source>
        <dbReference type="EMBL" id="PMR78312.1"/>
    </source>
</evidence>
<dbReference type="GO" id="GO:0048511">
    <property type="term" value="P:rhythmic process"/>
    <property type="evidence" value="ECO:0007669"/>
    <property type="project" value="InterPro"/>
</dbReference>
<feature type="domain" description="KaiB" evidence="1">
    <location>
        <begin position="17"/>
        <end position="99"/>
    </location>
</feature>
<proteinExistence type="predicted"/>
<evidence type="ECO:0000259" key="1">
    <source>
        <dbReference type="SMART" id="SM01248"/>
    </source>
</evidence>
<dbReference type="AlphaFoldDB" id="A0A2N7UCY5"/>
<gene>
    <name evidence="2" type="ORF">C1H70_16260</name>
</gene>
<protein>
    <recommendedName>
        <fullName evidence="1">KaiB domain-containing protein</fullName>
    </recommendedName>
</protein>